<dbReference type="AlphaFoldDB" id="A0A835U9N6"/>
<organism evidence="3 4">
    <name type="scientific">Vanilla planifolia</name>
    <name type="common">Vanilla</name>
    <dbReference type="NCBI Taxonomy" id="51239"/>
    <lineage>
        <taxon>Eukaryota</taxon>
        <taxon>Viridiplantae</taxon>
        <taxon>Streptophyta</taxon>
        <taxon>Embryophyta</taxon>
        <taxon>Tracheophyta</taxon>
        <taxon>Spermatophyta</taxon>
        <taxon>Magnoliopsida</taxon>
        <taxon>Liliopsida</taxon>
        <taxon>Asparagales</taxon>
        <taxon>Orchidaceae</taxon>
        <taxon>Vanilloideae</taxon>
        <taxon>Vanilleae</taxon>
        <taxon>Vanilla</taxon>
    </lineage>
</organism>
<accession>A0A835U9N6</accession>
<feature type="compositionally biased region" description="Basic and acidic residues" evidence="1">
    <location>
        <begin position="534"/>
        <end position="543"/>
    </location>
</feature>
<feature type="region of interest" description="Disordered" evidence="1">
    <location>
        <begin position="51"/>
        <end position="72"/>
    </location>
</feature>
<feature type="compositionally biased region" description="Basic and acidic residues" evidence="1">
    <location>
        <begin position="122"/>
        <end position="137"/>
    </location>
</feature>
<dbReference type="PANTHER" id="PTHR21669">
    <property type="entry name" value="CAPZ-INTERACTING PROTEIN AND RELATED PROTEINS"/>
    <property type="match status" value="1"/>
</dbReference>
<dbReference type="GO" id="GO:0006325">
    <property type="term" value="P:chromatin organization"/>
    <property type="evidence" value="ECO:0007669"/>
    <property type="project" value="TreeGrafter"/>
</dbReference>
<feature type="compositionally biased region" description="Polar residues" evidence="1">
    <location>
        <begin position="666"/>
        <end position="692"/>
    </location>
</feature>
<proteinExistence type="predicted"/>
<feature type="compositionally biased region" description="Basic and acidic residues" evidence="1">
    <location>
        <begin position="642"/>
        <end position="651"/>
    </location>
</feature>
<name>A0A835U9N6_VANPL</name>
<dbReference type="InterPro" id="IPR014840">
    <property type="entry name" value="HRD"/>
</dbReference>
<reference evidence="3 4" key="1">
    <citation type="journal article" date="2020" name="Nat. Food">
        <title>A phased Vanilla planifolia genome enables genetic improvement of flavour and production.</title>
        <authorList>
            <person name="Hasing T."/>
            <person name="Tang H."/>
            <person name="Brym M."/>
            <person name="Khazi F."/>
            <person name="Huang T."/>
            <person name="Chambers A.H."/>
        </authorList>
    </citation>
    <scope>NUCLEOTIDE SEQUENCE [LARGE SCALE GENOMIC DNA]</scope>
    <source>
        <tissue evidence="3">Leaf</tissue>
    </source>
</reference>
<feature type="region of interest" description="Disordered" evidence="1">
    <location>
        <begin position="114"/>
        <end position="137"/>
    </location>
</feature>
<feature type="compositionally biased region" description="Acidic residues" evidence="1">
    <location>
        <begin position="54"/>
        <end position="72"/>
    </location>
</feature>
<feature type="region of interest" description="Disordered" evidence="1">
    <location>
        <begin position="527"/>
        <end position="573"/>
    </location>
</feature>
<sequence length="692" mass="78118">MQIIRPLRSDRMLGLIFFKVRTSEDDLQHTLQPPNCFSAVIEKIERLYMGKESSDEEELDGVPDDDQYDTEDSFIDDTELDEYFQVDKLSTKHNGYFVNRGKLEWIEASSSPNMALKKRRKKEPEKVQNESNREHVSTEHANIGNMKIKAAARNAPLVARKSSPAKVATSSGEHYQDGKLLKTKANASTGIYKKRTVDFANTSEVPSARKTNKDTSSGKAELKDFDKNRSLPLKDHYKSSGGVESFDATYQAYREKGVTSQIDPQPKKIYNGENEYKTAKVPHKERLDTGEYSQLTSYPTYAVTHKVREGTMRPKGTTLERAIRDLEKIVALSRPPYQGHQEGDPSAQGVKRRLPQEVKLKLAKVARLSANQSKVSEEEIVDRLMGFLSHLVQRKKLKRSMREMVELGISAKQQKTDKFLQIKKEVLEMIKERVALLKSKAPNQPDASTDDFRDVVNTDDRRLLTGRYSLDVALEDRICDLYDLYVEGMDEDKGPQSRKLYVELAELWPVGYMDNLGIKDAIYRAKKRRRHKAPDHDRIERRKPAVTAKSEEPSLPTQTQASHERPVVDSTLALAPRDKPISFLNTQLSSGMMDQIAYPIDGMQHFGYGSKLVEKGGSSTGANSDGGSKAAPVEVKRRLKRKSETDVEPHTHPMKMQAQAGKEKNSNLILQQPKPSNNNPMPSVASISDQPS</sequence>
<dbReference type="EMBL" id="JADCNM010000014">
    <property type="protein sequence ID" value="KAG0453577.1"/>
    <property type="molecule type" value="Genomic_DNA"/>
</dbReference>
<protein>
    <recommendedName>
        <fullName evidence="2">Hpc2-related domain-containing protein</fullName>
    </recommendedName>
</protein>
<evidence type="ECO:0000259" key="2">
    <source>
        <dbReference type="Pfam" id="PF08729"/>
    </source>
</evidence>
<dbReference type="GO" id="GO:0005634">
    <property type="term" value="C:nucleus"/>
    <property type="evidence" value="ECO:0007669"/>
    <property type="project" value="TreeGrafter"/>
</dbReference>
<feature type="domain" description="Hpc2-related" evidence="2">
    <location>
        <begin position="56"/>
        <end position="104"/>
    </location>
</feature>
<feature type="region of interest" description="Disordered" evidence="1">
    <location>
        <begin position="160"/>
        <end position="186"/>
    </location>
</feature>
<dbReference type="OrthoDB" id="68076at2759"/>
<evidence type="ECO:0000313" key="3">
    <source>
        <dbReference type="EMBL" id="KAG0453577.1"/>
    </source>
</evidence>
<comment type="caution">
    <text evidence="3">The sequence shown here is derived from an EMBL/GenBank/DDBJ whole genome shotgun (WGS) entry which is preliminary data.</text>
</comment>
<dbReference type="PANTHER" id="PTHR21669:SF28">
    <property type="entry name" value="YEMANUCLEIN"/>
    <property type="match status" value="1"/>
</dbReference>
<evidence type="ECO:0000256" key="1">
    <source>
        <dbReference type="SAM" id="MobiDB-lite"/>
    </source>
</evidence>
<dbReference type="Proteomes" id="UP000639772">
    <property type="component" value="Unassembled WGS sequence"/>
</dbReference>
<feature type="region of interest" description="Disordered" evidence="1">
    <location>
        <begin position="617"/>
        <end position="692"/>
    </location>
</feature>
<evidence type="ECO:0000313" key="4">
    <source>
        <dbReference type="Proteomes" id="UP000639772"/>
    </source>
</evidence>
<gene>
    <name evidence="3" type="ORF">HPP92_024881</name>
</gene>
<dbReference type="Pfam" id="PF08729">
    <property type="entry name" value="HUN"/>
    <property type="match status" value="1"/>
</dbReference>
<feature type="region of interest" description="Disordered" evidence="1">
    <location>
        <begin position="202"/>
        <end position="225"/>
    </location>
</feature>